<keyword evidence="2" id="KW-1185">Reference proteome</keyword>
<evidence type="ECO:0000313" key="2">
    <source>
        <dbReference type="Proteomes" id="UP001177021"/>
    </source>
</evidence>
<gene>
    <name evidence="1" type="ORF">MILVUS5_LOCUS5841</name>
</gene>
<reference evidence="1" key="1">
    <citation type="submission" date="2023-10" db="EMBL/GenBank/DDBJ databases">
        <authorList>
            <person name="Rodriguez Cubillos JULIANA M."/>
            <person name="De Vega J."/>
        </authorList>
    </citation>
    <scope>NUCLEOTIDE SEQUENCE</scope>
</reference>
<sequence length="991" mass="110616">MAAKFEPTTATTTRIVIEPHSQFDLSTHSRTTTVRSLAITTLSNNRTILYVGTHSGTLFSLSPNLNHTNSSQNGTVLQKLSFLRSVSVTNSPVDAILVLPDLEKVLILSDGSLFLVDSDLSNRAVRLGFSKGISVVTRRRMRNNESEGLGLGLDSSNHKFLHKLGGFIVKDGGESHSEGFGGCVLAIVTGKRLVIVELVVKDVNNASLVVLKEIQCVDGVVSTMVWIDDSIVVGTANGYSLISCVSGQSSVIFSLPDVSRPPRLKLLYRDWRVLLLVDNVGIIVDEQGQPVGGSLVFRHGLDSVGELSFYVVVVSDGKIELYNKKHGGCVQVLPFGGEGIGPCVVASEEDRGGKLVAVATATKVVCYQKLPSVEQIKDLLRKKNYKGAISLVEELEYEGEMSKDLLSFVHAQVGFLLLFDLHFEEAVDHFLLSETMQPSEIFPFIMRDPNRWSLLVPRNRYWGLHPPPAPLEDVVDDGLMTIQRASFLRKAGVETIVDNDHFLNPPNRSDLLESAIKNISRYLEACREKQLMQSVSEGVDTLLMYLYRALNRVEDMERLASSTNWCVVEELEHMLEESGHLRTLAFLYASKGMSSKAVAIWRILARNYSSSLRKDPALETIIQDSGENLISGKAIAAAEASKILEESSDQDLILQHLGWIADISQLLAVEVLTSDKREIQLSPDEVITSIDPQKVEILQRYLQWLIEDQDCFDTQLHTLYSLSLAKSAIEAFEFENISENLASGNTERTNLATLRNSIFQTPVRERLQIFLQSSDLYDPEEVLDLIEGSELWLEKAILYRRLGQETLVLQILALKLEDSEAAEQYCAEIGRADAYMQLLDMYLDPQDGKDPMFTAAVRLLHNHGESLDPLQVLEKLSPDMPLQLASETLLRMFRARVHHHRQGQIVHNLSRAVDIDARLSRLDERSRNVQINDESLCDSCNARLGTKLFAMYPDDTVVCYKCYRRQGESVSVSGRNFKEDILIKPGWLVSR</sequence>
<evidence type="ECO:0000313" key="1">
    <source>
        <dbReference type="EMBL" id="CAJ2635078.1"/>
    </source>
</evidence>
<name>A0ACB0IU00_TRIPR</name>
<comment type="caution">
    <text evidence="1">The sequence shown here is derived from an EMBL/GenBank/DDBJ whole genome shotgun (WGS) entry which is preliminary data.</text>
</comment>
<protein>
    <submittedName>
        <fullName evidence="1">Uncharacterized protein</fullName>
    </submittedName>
</protein>
<proteinExistence type="predicted"/>
<dbReference type="EMBL" id="CASHSV030000002">
    <property type="protein sequence ID" value="CAJ2635078.1"/>
    <property type="molecule type" value="Genomic_DNA"/>
</dbReference>
<dbReference type="Proteomes" id="UP001177021">
    <property type="component" value="Unassembled WGS sequence"/>
</dbReference>
<organism evidence="1 2">
    <name type="scientific">Trifolium pratense</name>
    <name type="common">Red clover</name>
    <dbReference type="NCBI Taxonomy" id="57577"/>
    <lineage>
        <taxon>Eukaryota</taxon>
        <taxon>Viridiplantae</taxon>
        <taxon>Streptophyta</taxon>
        <taxon>Embryophyta</taxon>
        <taxon>Tracheophyta</taxon>
        <taxon>Spermatophyta</taxon>
        <taxon>Magnoliopsida</taxon>
        <taxon>eudicotyledons</taxon>
        <taxon>Gunneridae</taxon>
        <taxon>Pentapetalae</taxon>
        <taxon>rosids</taxon>
        <taxon>fabids</taxon>
        <taxon>Fabales</taxon>
        <taxon>Fabaceae</taxon>
        <taxon>Papilionoideae</taxon>
        <taxon>50 kb inversion clade</taxon>
        <taxon>NPAAA clade</taxon>
        <taxon>Hologalegina</taxon>
        <taxon>IRL clade</taxon>
        <taxon>Trifolieae</taxon>
        <taxon>Trifolium</taxon>
    </lineage>
</organism>
<accession>A0ACB0IU00</accession>